<evidence type="ECO:0000256" key="7">
    <source>
        <dbReference type="ARBA" id="ARBA00049117"/>
    </source>
</evidence>
<dbReference type="SUPFAM" id="SSF90002">
    <property type="entry name" value="Hypothetical protein YjiA, C-terminal domain"/>
    <property type="match status" value="1"/>
</dbReference>
<dbReference type="Pfam" id="PF02492">
    <property type="entry name" value="cobW"/>
    <property type="match status" value="1"/>
</dbReference>
<dbReference type="CDD" id="cd03112">
    <property type="entry name" value="CobW-like"/>
    <property type="match status" value="1"/>
</dbReference>
<evidence type="ECO:0000256" key="6">
    <source>
        <dbReference type="ARBA" id="ARBA00034320"/>
    </source>
</evidence>
<keyword evidence="2" id="KW-0378">Hydrolase</keyword>
<name>A0ABN9TJ13_9DINO</name>
<dbReference type="Pfam" id="PF07683">
    <property type="entry name" value="CobW_C"/>
    <property type="match status" value="1"/>
</dbReference>
<dbReference type="Gene3D" id="3.30.1220.10">
    <property type="entry name" value="CobW-like, C-terminal domain"/>
    <property type="match status" value="1"/>
</dbReference>
<reference evidence="9" key="1">
    <citation type="submission" date="2023-10" db="EMBL/GenBank/DDBJ databases">
        <authorList>
            <person name="Chen Y."/>
            <person name="Shah S."/>
            <person name="Dougan E. K."/>
            <person name="Thang M."/>
            <person name="Chan C."/>
        </authorList>
    </citation>
    <scope>NUCLEOTIDE SEQUENCE [LARGE SCALE GENOMIC DNA]</scope>
</reference>
<evidence type="ECO:0000256" key="1">
    <source>
        <dbReference type="ARBA" id="ARBA00022741"/>
    </source>
</evidence>
<organism evidence="9 10">
    <name type="scientific">Prorocentrum cordatum</name>
    <dbReference type="NCBI Taxonomy" id="2364126"/>
    <lineage>
        <taxon>Eukaryota</taxon>
        <taxon>Sar</taxon>
        <taxon>Alveolata</taxon>
        <taxon>Dinophyceae</taxon>
        <taxon>Prorocentrales</taxon>
        <taxon>Prorocentraceae</taxon>
        <taxon>Prorocentrum</taxon>
    </lineage>
</organism>
<dbReference type="SUPFAM" id="SSF52540">
    <property type="entry name" value="P-loop containing nucleoside triphosphate hydrolases"/>
    <property type="match status" value="1"/>
</dbReference>
<evidence type="ECO:0000256" key="3">
    <source>
        <dbReference type="ARBA" id="ARBA00022833"/>
    </source>
</evidence>
<evidence type="ECO:0000259" key="8">
    <source>
        <dbReference type="SMART" id="SM00833"/>
    </source>
</evidence>
<dbReference type="InterPro" id="IPR027417">
    <property type="entry name" value="P-loop_NTPase"/>
</dbReference>
<evidence type="ECO:0000256" key="2">
    <source>
        <dbReference type="ARBA" id="ARBA00022801"/>
    </source>
</evidence>
<dbReference type="PANTHER" id="PTHR13748:SF31">
    <property type="entry name" value="ZINC-REGULATED GTPASE METALLOPROTEIN ACTIVATOR 1A-RELATED"/>
    <property type="match status" value="1"/>
</dbReference>
<feature type="domain" description="CobW C-terminal" evidence="8">
    <location>
        <begin position="258"/>
        <end position="353"/>
    </location>
</feature>
<evidence type="ECO:0000313" key="9">
    <source>
        <dbReference type="EMBL" id="CAK0845907.1"/>
    </source>
</evidence>
<dbReference type="SMART" id="SM00833">
    <property type="entry name" value="CobW_C"/>
    <property type="match status" value="1"/>
</dbReference>
<keyword evidence="10" id="KW-1185">Reference proteome</keyword>
<dbReference type="Gene3D" id="3.40.50.300">
    <property type="entry name" value="P-loop containing nucleotide triphosphate hydrolases"/>
    <property type="match status" value="1"/>
</dbReference>
<dbReference type="InterPro" id="IPR011629">
    <property type="entry name" value="CobW-like_C"/>
</dbReference>
<proteinExistence type="inferred from homology"/>
<accession>A0ABN9TJ13</accession>
<keyword evidence="4" id="KW-0342">GTP-binding</keyword>
<dbReference type="Proteomes" id="UP001189429">
    <property type="component" value="Unassembled WGS sequence"/>
</dbReference>
<dbReference type="InterPro" id="IPR036627">
    <property type="entry name" value="CobW-likC_sf"/>
</dbReference>
<dbReference type="InterPro" id="IPR003495">
    <property type="entry name" value="CobW/HypB/UreG_nucleotide-bd"/>
</dbReference>
<comment type="catalytic activity">
    <reaction evidence="7">
        <text>GTP + H2O = GDP + phosphate + H(+)</text>
        <dbReference type="Rhea" id="RHEA:19669"/>
        <dbReference type="ChEBI" id="CHEBI:15377"/>
        <dbReference type="ChEBI" id="CHEBI:15378"/>
        <dbReference type="ChEBI" id="CHEBI:37565"/>
        <dbReference type="ChEBI" id="CHEBI:43474"/>
        <dbReference type="ChEBI" id="CHEBI:58189"/>
    </reaction>
    <physiologicalReaction direction="left-to-right" evidence="7">
        <dbReference type="Rhea" id="RHEA:19670"/>
    </physiologicalReaction>
</comment>
<evidence type="ECO:0000256" key="5">
    <source>
        <dbReference type="ARBA" id="ARBA00023186"/>
    </source>
</evidence>
<keyword evidence="5" id="KW-0143">Chaperone</keyword>
<dbReference type="PANTHER" id="PTHR13748">
    <property type="entry name" value="COBW-RELATED"/>
    <property type="match status" value="1"/>
</dbReference>
<evidence type="ECO:0000256" key="4">
    <source>
        <dbReference type="ARBA" id="ARBA00023134"/>
    </source>
</evidence>
<sequence length="362" mass="38762">MGDGGAGDATQGAGAGSRTPVTVITGFLGSGKTTLLRHVLTVNHGRRIAVIQNELAEETGIEAPSVTGADGQQFEEWVELANGCVCCSVKDDLVVALERLIEARGRFDYILVETTGMADPGPVASVFWVDDELESPLYLDGIVTLVDAQNFTKHLHQVEACRQVASADRVLLNKTDLVSGAEAQHVEAHLRRLNDSAPIIRTAHSAAALEELLDIHAFEHTMQAQPCDPSASSFSCGECGIGFGLSGPCQHLHDAPDIGSVTITMPSEVDERALTRFLGELLWERGEADVYRAKGMVAVAGEDCRYMLQAVHSTFELTPSKPWAPGEERTGKLVFIGRGLSKRDLEPPLMACLAGASDAMEE</sequence>
<evidence type="ECO:0000313" key="10">
    <source>
        <dbReference type="Proteomes" id="UP001189429"/>
    </source>
</evidence>
<keyword evidence="3" id="KW-0862">Zinc</keyword>
<gene>
    <name evidence="9" type="ORF">PCOR1329_LOCUS39555</name>
</gene>
<protein>
    <recommendedName>
        <fullName evidence="8">CobW C-terminal domain-containing protein</fullName>
    </recommendedName>
</protein>
<dbReference type="InterPro" id="IPR051316">
    <property type="entry name" value="Zinc-reg_GTPase_activator"/>
</dbReference>
<comment type="caution">
    <text evidence="9">The sequence shown here is derived from an EMBL/GenBank/DDBJ whole genome shotgun (WGS) entry which is preliminary data.</text>
</comment>
<comment type="similarity">
    <text evidence="6">Belongs to the SIMIBI class G3E GTPase family. ZNG1 subfamily.</text>
</comment>
<keyword evidence="1" id="KW-0547">Nucleotide-binding</keyword>
<dbReference type="EMBL" id="CAUYUJ010014775">
    <property type="protein sequence ID" value="CAK0845907.1"/>
    <property type="molecule type" value="Genomic_DNA"/>
</dbReference>